<dbReference type="InterPro" id="IPR002893">
    <property type="entry name" value="Znf_MYND"/>
</dbReference>
<dbReference type="Proteomes" id="UP000183832">
    <property type="component" value="Unassembled WGS sequence"/>
</dbReference>
<name>A0A1J1IU50_9DIPT</name>
<dbReference type="GO" id="GO:0008270">
    <property type="term" value="F:zinc ion binding"/>
    <property type="evidence" value="ECO:0007669"/>
    <property type="project" value="UniProtKB-KW"/>
</dbReference>
<evidence type="ECO:0000313" key="7">
    <source>
        <dbReference type="Proteomes" id="UP000183832"/>
    </source>
</evidence>
<dbReference type="AlphaFoldDB" id="A0A1J1IU50"/>
<dbReference type="SUPFAM" id="SSF63748">
    <property type="entry name" value="Tudor/PWWP/MBT"/>
    <property type="match status" value="1"/>
</dbReference>
<reference evidence="6 7" key="1">
    <citation type="submission" date="2015-04" db="EMBL/GenBank/DDBJ databases">
        <authorList>
            <person name="Syromyatnikov M.Y."/>
            <person name="Popov V.N."/>
        </authorList>
    </citation>
    <scope>NUCLEOTIDE SEQUENCE [LARGE SCALE GENOMIC DNA]</scope>
</reference>
<keyword evidence="7" id="KW-1185">Reference proteome</keyword>
<evidence type="ECO:0000256" key="3">
    <source>
        <dbReference type="ARBA" id="ARBA00022833"/>
    </source>
</evidence>
<evidence type="ECO:0000259" key="5">
    <source>
        <dbReference type="PROSITE" id="PS50865"/>
    </source>
</evidence>
<keyword evidence="1" id="KW-0479">Metal-binding</keyword>
<keyword evidence="2 4" id="KW-0863">Zinc-finger</keyword>
<evidence type="ECO:0000256" key="2">
    <source>
        <dbReference type="ARBA" id="ARBA00022771"/>
    </source>
</evidence>
<dbReference type="OrthoDB" id="7791702at2759"/>
<protein>
    <submittedName>
        <fullName evidence="6">CLUMA_CG015831, isoform A</fullName>
    </submittedName>
</protein>
<dbReference type="Gene3D" id="2.30.30.140">
    <property type="match status" value="1"/>
</dbReference>
<gene>
    <name evidence="6" type="ORF">CLUMA_CG015831</name>
</gene>
<organism evidence="6 7">
    <name type="scientific">Clunio marinus</name>
    <dbReference type="NCBI Taxonomy" id="568069"/>
    <lineage>
        <taxon>Eukaryota</taxon>
        <taxon>Metazoa</taxon>
        <taxon>Ecdysozoa</taxon>
        <taxon>Arthropoda</taxon>
        <taxon>Hexapoda</taxon>
        <taxon>Insecta</taxon>
        <taxon>Pterygota</taxon>
        <taxon>Neoptera</taxon>
        <taxon>Endopterygota</taxon>
        <taxon>Diptera</taxon>
        <taxon>Nematocera</taxon>
        <taxon>Chironomoidea</taxon>
        <taxon>Chironomidae</taxon>
        <taxon>Clunio</taxon>
    </lineage>
</organism>
<dbReference type="PROSITE" id="PS50865">
    <property type="entry name" value="ZF_MYND_2"/>
    <property type="match status" value="1"/>
</dbReference>
<evidence type="ECO:0000256" key="1">
    <source>
        <dbReference type="ARBA" id="ARBA00022723"/>
    </source>
</evidence>
<dbReference type="SMART" id="SM00333">
    <property type="entry name" value="TUDOR"/>
    <property type="match status" value="1"/>
</dbReference>
<dbReference type="EMBL" id="CVRI01000058">
    <property type="protein sequence ID" value="CRL02646.1"/>
    <property type="molecule type" value="Genomic_DNA"/>
</dbReference>
<sequence>MTDKSIKLSNTICIRCSSSAAYMCSRCSARYCSIQCQRADWQNHRLDCAQLPPLMSAFDTNKSKLSSLSIDCSKRIKKHQNFIEKEDEELKVSKLSYLPISDCYEKEDSIKDSQKTDKDKEITKFWFSSLSCDSNFELKDDSKFEQKKELVTTEVREKVNKEIKLPEKIRTIKPLQPQIRMITPELLHKNEKQSAKSVNQSAILRLPPTSVSIKATAMKDVKTKVVQPFMYKDLKMRPWVNTGEVRVTMLHVYPPHFMVLAEETRENFELFDFIDKDVEECCKDLEEIFPYKPIKNEVVLALYKEDWYRAFVLSGTNKSDEYLIQFIELGNRMVVKSNEIMAVPTDKLRFEVCVRHFIVDNMPISLSKHQIELVKTCSFSIKNIRKETDNKYHCDVIGF</sequence>
<dbReference type="Pfam" id="PF01753">
    <property type="entry name" value="zf-MYND"/>
    <property type="match status" value="1"/>
</dbReference>
<dbReference type="Gene3D" id="6.10.140.2220">
    <property type="match status" value="1"/>
</dbReference>
<dbReference type="InterPro" id="IPR002999">
    <property type="entry name" value="Tudor"/>
</dbReference>
<evidence type="ECO:0000313" key="6">
    <source>
        <dbReference type="EMBL" id="CRL02646.1"/>
    </source>
</evidence>
<accession>A0A1J1IU50</accession>
<keyword evidence="3" id="KW-0862">Zinc</keyword>
<evidence type="ECO:0000256" key="4">
    <source>
        <dbReference type="PROSITE-ProRule" id="PRU00134"/>
    </source>
</evidence>
<dbReference type="SUPFAM" id="SSF144232">
    <property type="entry name" value="HIT/MYND zinc finger-like"/>
    <property type="match status" value="1"/>
</dbReference>
<feature type="domain" description="MYND-type" evidence="5">
    <location>
        <begin position="13"/>
        <end position="48"/>
    </location>
</feature>
<proteinExistence type="predicted"/>
<dbReference type="CDD" id="cd20379">
    <property type="entry name" value="Tudor_dTUD-like"/>
    <property type="match status" value="1"/>
</dbReference>
<dbReference type="Pfam" id="PF00567">
    <property type="entry name" value="TUDOR"/>
    <property type="match status" value="1"/>
</dbReference>